<dbReference type="NCBIfam" id="TIGR04223">
    <property type="entry name" value="quorum_AgrD"/>
    <property type="match status" value="1"/>
</dbReference>
<keyword evidence="1" id="KW-0812">Transmembrane</keyword>
<keyword evidence="1" id="KW-0472">Membrane</keyword>
<evidence type="ECO:0000256" key="1">
    <source>
        <dbReference type="SAM" id="Phobius"/>
    </source>
</evidence>
<name>A0A239FKV2_9FIRM</name>
<keyword evidence="1" id="KW-1133">Transmembrane helix</keyword>
<sequence length="44" mass="4947">MNKILKNYILTSMASLLSLIALTGISTNSIFYLYEPNIPKSLKK</sequence>
<reference evidence="2 3" key="1">
    <citation type="submission" date="2017-06" db="EMBL/GenBank/DDBJ databases">
        <authorList>
            <person name="Kim H.J."/>
            <person name="Triplett B.A."/>
        </authorList>
    </citation>
    <scope>NUCLEOTIDE SEQUENCE [LARGE SCALE GENOMIC DNA]</scope>
    <source>
        <strain evidence="2 3">SCA</strain>
    </source>
</reference>
<evidence type="ECO:0000313" key="2">
    <source>
        <dbReference type="EMBL" id="SNS57208.1"/>
    </source>
</evidence>
<dbReference type="AlphaFoldDB" id="A0A239FKV2"/>
<keyword evidence="3" id="KW-1185">Reference proteome</keyword>
<proteinExistence type="predicted"/>
<feature type="transmembrane region" description="Helical" evidence="1">
    <location>
        <begin position="12"/>
        <end position="34"/>
    </location>
</feature>
<dbReference type="Proteomes" id="UP000198304">
    <property type="component" value="Unassembled WGS sequence"/>
</dbReference>
<accession>A0A239FKV2</accession>
<dbReference type="RefSeq" id="WP_089283500.1">
    <property type="nucleotide sequence ID" value="NZ_FZOJ01000013.1"/>
</dbReference>
<dbReference type="OrthoDB" id="1957286at2"/>
<organism evidence="2 3">
    <name type="scientific">Anaerovirgula multivorans</name>
    <dbReference type="NCBI Taxonomy" id="312168"/>
    <lineage>
        <taxon>Bacteria</taxon>
        <taxon>Bacillati</taxon>
        <taxon>Bacillota</taxon>
        <taxon>Clostridia</taxon>
        <taxon>Peptostreptococcales</taxon>
        <taxon>Natronincolaceae</taxon>
        <taxon>Anaerovirgula</taxon>
    </lineage>
</organism>
<evidence type="ECO:0000313" key="3">
    <source>
        <dbReference type="Proteomes" id="UP000198304"/>
    </source>
</evidence>
<gene>
    <name evidence="2" type="ORF">SAMN05446037_101355</name>
</gene>
<dbReference type="EMBL" id="FZOJ01000013">
    <property type="protein sequence ID" value="SNS57208.1"/>
    <property type="molecule type" value="Genomic_DNA"/>
</dbReference>
<dbReference type="InterPro" id="IPR009229">
    <property type="entry name" value="AgrD"/>
</dbReference>
<protein>
    <submittedName>
        <fullName evidence="2">Cyclic lactone autoinducer peptide</fullName>
    </submittedName>
</protein>